<dbReference type="AlphaFoldDB" id="A0A1H8RNU8"/>
<evidence type="ECO:0000259" key="2">
    <source>
        <dbReference type="Pfam" id="PF00144"/>
    </source>
</evidence>
<keyword evidence="4" id="KW-1185">Reference proteome</keyword>
<proteinExistence type="predicted"/>
<organism evidence="3 4">
    <name type="scientific">Rhodopseudomonas pseudopalustris</name>
    <dbReference type="NCBI Taxonomy" id="1513892"/>
    <lineage>
        <taxon>Bacteria</taxon>
        <taxon>Pseudomonadati</taxon>
        <taxon>Pseudomonadota</taxon>
        <taxon>Alphaproteobacteria</taxon>
        <taxon>Hyphomicrobiales</taxon>
        <taxon>Nitrobacteraceae</taxon>
        <taxon>Rhodopseudomonas</taxon>
    </lineage>
</organism>
<dbReference type="PANTHER" id="PTHR43283:SF3">
    <property type="entry name" value="BETA-LACTAMASE FAMILY PROTEIN (AFU_ORTHOLOGUE AFUA_5G07500)"/>
    <property type="match status" value="1"/>
</dbReference>
<dbReference type="EMBL" id="FODT01000004">
    <property type="protein sequence ID" value="SEO68002.1"/>
    <property type="molecule type" value="Genomic_DNA"/>
</dbReference>
<dbReference type="SUPFAM" id="SSF56601">
    <property type="entry name" value="beta-lactamase/transpeptidase-like"/>
    <property type="match status" value="1"/>
</dbReference>
<evidence type="ECO:0000313" key="3">
    <source>
        <dbReference type="EMBL" id="SEO68002.1"/>
    </source>
</evidence>
<feature type="signal peptide" evidence="1">
    <location>
        <begin position="1"/>
        <end position="29"/>
    </location>
</feature>
<evidence type="ECO:0000256" key="1">
    <source>
        <dbReference type="SAM" id="SignalP"/>
    </source>
</evidence>
<evidence type="ECO:0000313" key="4">
    <source>
        <dbReference type="Proteomes" id="UP000199615"/>
    </source>
</evidence>
<feature type="chain" id="PRO_5011486084" evidence="1">
    <location>
        <begin position="30"/>
        <end position="431"/>
    </location>
</feature>
<keyword evidence="1" id="KW-0732">Signal</keyword>
<accession>A0A1H8RNU8</accession>
<gene>
    <name evidence="3" type="ORF">SAMN05444123_10436</name>
</gene>
<dbReference type="Pfam" id="PF00144">
    <property type="entry name" value="Beta-lactamase"/>
    <property type="match status" value="1"/>
</dbReference>
<dbReference type="InterPro" id="IPR012338">
    <property type="entry name" value="Beta-lactam/transpept-like"/>
</dbReference>
<name>A0A1H8RNU8_9BRAD</name>
<dbReference type="InterPro" id="IPR001466">
    <property type="entry name" value="Beta-lactam-related"/>
</dbReference>
<dbReference type="PANTHER" id="PTHR43283">
    <property type="entry name" value="BETA-LACTAMASE-RELATED"/>
    <property type="match status" value="1"/>
</dbReference>
<feature type="domain" description="Beta-lactamase-related" evidence="2">
    <location>
        <begin position="49"/>
        <end position="414"/>
    </location>
</feature>
<dbReference type="Proteomes" id="UP000199615">
    <property type="component" value="Unassembled WGS sequence"/>
</dbReference>
<dbReference type="Gene3D" id="3.40.710.10">
    <property type="entry name" value="DD-peptidase/beta-lactamase superfamily"/>
    <property type="match status" value="1"/>
</dbReference>
<dbReference type="InterPro" id="IPR050789">
    <property type="entry name" value="Diverse_Enzym_Activities"/>
</dbReference>
<reference evidence="4" key="1">
    <citation type="submission" date="2016-10" db="EMBL/GenBank/DDBJ databases">
        <authorList>
            <person name="Varghese N."/>
            <person name="Submissions S."/>
        </authorList>
    </citation>
    <scope>NUCLEOTIDE SEQUENCE [LARGE SCALE GENOMIC DNA]</scope>
    <source>
        <strain evidence="4">DSM 123</strain>
    </source>
</reference>
<sequence length="431" mass="47950">MMLRRAARTLFAGALVALAVSQAPNTALAEGTFDLPPGAQFSQSKLERIDAFFKTIIAEGKIPGALVYIEQRGKPIYHKHFGVRDVATQAPVTDDTIFRLASLTKPFTSFAVMMLVDDGKLKLDDPVSKYIPAFADVKVGVEKKRDDGEKYLDFEPVKRPIKVSDLLLHTSGITYGFYGDTLVRKAIAAAKIYDGDPSNAEFAERIARLPLQEQPGTLWDYGNSYEVLSRVVEVASGKSFYTYQKERLFDPLGMKDTRYYLSTDEQKARMAQPMPNDADFRVGRPSRPDIVKKWESGGGGLTSTPSDVIRFVRMLLHKGELDGKRYLSEASFKEMTTDQIGPGSGIARDHFYFPGDGFGYGYGLGVRTDPGNAKPPPPGSIGELKWDGASGCYFVVDPKQEMFFVLMEQTPSQRQPIQRELKKLVYEAMEN</sequence>
<protein>
    <submittedName>
        <fullName evidence="3">CubicO group peptidase, beta-lactamase class C family</fullName>
    </submittedName>
</protein>